<reference evidence="2 3" key="1">
    <citation type="submission" date="2017-07" db="EMBL/GenBank/DDBJ databases">
        <title>The genome sequence of Paludifilum halophilum highlights mechanisms for microbial adaptation to high salt environemnts.</title>
        <authorList>
            <person name="Belbahri L."/>
        </authorList>
    </citation>
    <scope>NUCLEOTIDE SEQUENCE [LARGE SCALE GENOMIC DNA]</scope>
    <source>
        <strain evidence="2 3">DSM 102817</strain>
    </source>
</reference>
<protein>
    <recommendedName>
        <fullName evidence="1">N-acetyltransferase domain-containing protein</fullName>
    </recommendedName>
</protein>
<accession>A0A235B6R7</accession>
<comment type="caution">
    <text evidence="2">The sequence shown here is derived from an EMBL/GenBank/DDBJ whole genome shotgun (WGS) entry which is preliminary data.</text>
</comment>
<organism evidence="2 3">
    <name type="scientific">Paludifilum halophilum</name>
    <dbReference type="NCBI Taxonomy" id="1642702"/>
    <lineage>
        <taxon>Bacteria</taxon>
        <taxon>Bacillati</taxon>
        <taxon>Bacillota</taxon>
        <taxon>Bacilli</taxon>
        <taxon>Bacillales</taxon>
        <taxon>Thermoactinomycetaceae</taxon>
        <taxon>Paludifilum</taxon>
    </lineage>
</organism>
<dbReference type="GO" id="GO:0016747">
    <property type="term" value="F:acyltransferase activity, transferring groups other than amino-acyl groups"/>
    <property type="evidence" value="ECO:0007669"/>
    <property type="project" value="InterPro"/>
</dbReference>
<evidence type="ECO:0000313" key="2">
    <source>
        <dbReference type="EMBL" id="OYD07998.1"/>
    </source>
</evidence>
<feature type="domain" description="N-acetyltransferase" evidence="1">
    <location>
        <begin position="2"/>
        <end position="140"/>
    </location>
</feature>
<gene>
    <name evidence="2" type="ORF">CHM34_07725</name>
</gene>
<dbReference type="Proteomes" id="UP000215459">
    <property type="component" value="Unassembled WGS sequence"/>
</dbReference>
<dbReference type="RefSeq" id="WP_094264034.1">
    <property type="nucleotide sequence ID" value="NZ_NOWF01000004.1"/>
</dbReference>
<proteinExistence type="predicted"/>
<dbReference type="EMBL" id="NOWF01000004">
    <property type="protein sequence ID" value="OYD07998.1"/>
    <property type="molecule type" value="Genomic_DNA"/>
</dbReference>
<dbReference type="InterPro" id="IPR000182">
    <property type="entry name" value="GNAT_dom"/>
</dbReference>
<name>A0A235B6R7_9BACL</name>
<sequence length="154" mass="17370">MFTVRKATAEDIESITHLLRTAGTNDEGVDKHLDHFLIVEDPRVQPPRIVGTAGIEIYGNRGLLRSFVMKTDSWNAKVALELIGVILAHTGRSGLKEVYLMAGIAQHIFEHFGFRSVEWEDLPESIRRSDHIQKMEKEAAGRPMVYCNRQQDGA</sequence>
<dbReference type="AlphaFoldDB" id="A0A235B6R7"/>
<evidence type="ECO:0000313" key="3">
    <source>
        <dbReference type="Proteomes" id="UP000215459"/>
    </source>
</evidence>
<evidence type="ECO:0000259" key="1">
    <source>
        <dbReference type="PROSITE" id="PS51186"/>
    </source>
</evidence>
<dbReference type="PROSITE" id="PS51186">
    <property type="entry name" value="GNAT"/>
    <property type="match status" value="1"/>
</dbReference>
<dbReference type="Gene3D" id="3.40.630.30">
    <property type="match status" value="1"/>
</dbReference>
<keyword evidence="3" id="KW-1185">Reference proteome</keyword>
<dbReference type="InterPro" id="IPR016181">
    <property type="entry name" value="Acyl_CoA_acyltransferase"/>
</dbReference>
<dbReference type="SUPFAM" id="SSF55729">
    <property type="entry name" value="Acyl-CoA N-acyltransferases (Nat)"/>
    <property type="match status" value="1"/>
</dbReference>
<dbReference type="OrthoDB" id="2678531at2"/>